<dbReference type="AlphaFoldDB" id="A0A0D2L5S2"/>
<dbReference type="SUPFAM" id="SSF50965">
    <property type="entry name" value="Galactose oxidase, central domain"/>
    <property type="match status" value="1"/>
</dbReference>
<name>A0A0D2L5S2_9CHLO</name>
<accession>A0A0D2L5S2</accession>
<keyword evidence="2" id="KW-0732">Signal</keyword>
<dbReference type="EMBL" id="KK101064">
    <property type="protein sequence ID" value="KIZ02369.1"/>
    <property type="molecule type" value="Genomic_DNA"/>
</dbReference>
<evidence type="ECO:0000256" key="1">
    <source>
        <dbReference type="SAM" id="MobiDB-lite"/>
    </source>
</evidence>
<feature type="region of interest" description="Disordered" evidence="1">
    <location>
        <begin position="181"/>
        <end position="215"/>
    </location>
</feature>
<evidence type="ECO:0000313" key="3">
    <source>
        <dbReference type="EMBL" id="KIZ02369.1"/>
    </source>
</evidence>
<dbReference type="STRING" id="145388.A0A0D2L5S2"/>
<proteinExistence type="predicted"/>
<dbReference type="PANTHER" id="PTHR32208:SF21">
    <property type="entry name" value="LOW QUALITY PROTEIN: ALDEHYDE OXIDASE GLOX-LIKE"/>
    <property type="match status" value="1"/>
</dbReference>
<dbReference type="RefSeq" id="XP_013901388.1">
    <property type="nucleotide sequence ID" value="XM_014045934.1"/>
</dbReference>
<keyword evidence="4" id="KW-1185">Reference proteome</keyword>
<reference evidence="3 4" key="1">
    <citation type="journal article" date="2013" name="BMC Genomics">
        <title>Reconstruction of the lipid metabolism for the microalga Monoraphidium neglectum from its genome sequence reveals characteristics suitable for biofuel production.</title>
        <authorList>
            <person name="Bogen C."/>
            <person name="Al-Dilaimi A."/>
            <person name="Albersmeier A."/>
            <person name="Wichmann J."/>
            <person name="Grundmann M."/>
            <person name="Rupp O."/>
            <person name="Lauersen K.J."/>
            <person name="Blifernez-Klassen O."/>
            <person name="Kalinowski J."/>
            <person name="Goesmann A."/>
            <person name="Mussgnug J.H."/>
            <person name="Kruse O."/>
        </authorList>
    </citation>
    <scope>NUCLEOTIDE SEQUENCE [LARGE SCALE GENOMIC DNA]</scope>
    <source>
        <strain evidence="3 4">SAG 48.87</strain>
    </source>
</reference>
<gene>
    <name evidence="3" type="ORF">MNEG_5588</name>
</gene>
<dbReference type="PANTHER" id="PTHR32208">
    <property type="entry name" value="SECRETED PROTEIN-RELATED"/>
    <property type="match status" value="1"/>
</dbReference>
<dbReference type="KEGG" id="mng:MNEG_5588"/>
<dbReference type="InterPro" id="IPR037293">
    <property type="entry name" value="Gal_Oxidase_central_sf"/>
</dbReference>
<protein>
    <submittedName>
        <fullName evidence="3">Uncharacterized protein</fullName>
    </submittedName>
</protein>
<dbReference type="Gene3D" id="2.130.10.80">
    <property type="entry name" value="Galactose oxidase/kelch, beta-propeller"/>
    <property type="match status" value="1"/>
</dbReference>
<feature type="chain" id="PRO_5002257562" evidence="2">
    <location>
        <begin position="28"/>
        <end position="481"/>
    </location>
</feature>
<evidence type="ECO:0000313" key="4">
    <source>
        <dbReference type="Proteomes" id="UP000054498"/>
    </source>
</evidence>
<organism evidence="3 4">
    <name type="scientific">Monoraphidium neglectum</name>
    <dbReference type="NCBI Taxonomy" id="145388"/>
    <lineage>
        <taxon>Eukaryota</taxon>
        <taxon>Viridiplantae</taxon>
        <taxon>Chlorophyta</taxon>
        <taxon>core chlorophytes</taxon>
        <taxon>Chlorophyceae</taxon>
        <taxon>CS clade</taxon>
        <taxon>Sphaeropleales</taxon>
        <taxon>Selenastraceae</taxon>
        <taxon>Monoraphidium</taxon>
    </lineage>
</organism>
<dbReference type="InterPro" id="IPR011043">
    <property type="entry name" value="Gal_Oxase/kelch_b-propeller"/>
</dbReference>
<dbReference type="OrthoDB" id="559638at2759"/>
<evidence type="ECO:0000256" key="2">
    <source>
        <dbReference type="SAM" id="SignalP"/>
    </source>
</evidence>
<feature type="signal peptide" evidence="2">
    <location>
        <begin position="1"/>
        <end position="27"/>
    </location>
</feature>
<sequence length="481" mass="49830">MHRPRASLGKLLLHAVAAAALVAVALGDGLPLDGDPLQLRYTGPNPCSVDGQLLDTVQVPDPQSCNQYFVCCQGQAVHYACRVPSSPMPYMVYSDANATNSYYSPATGECTRTQGQLSTQTMVCPAAGVAPVTTDWADQVCTAIAGYKGAQDPAAAAPAVGTSAPAAAPAAGAARAMPLGRRVGRSPAPAPAAAGGNSTRGAPAAAGKPQYQRVSPTHPYDALDFNLKLQPLQGGPDVTGAWQLIVGPDGHSSTGTIAMHAALIPGTEKVVVWSRRLPQGVAYQAGMSPNGRGEVSSVFDTATGTYVATPMDFAPFCTGQSHTSDGTIIATGGDADVGGYLKDGLRAIRLWRKDAKAWEIAPVQLAEPHWYPTQLPLGDGVRTLIVGGYANGETGTPTPSIEIFDYKANTVTTLSRIFDFKASTVASLSKVPELVALGGLNLYPLVIQLPWTDAALPAGSYPLFLFAGSAGQVCVASGERW</sequence>
<dbReference type="GeneID" id="25738465"/>
<dbReference type="Proteomes" id="UP000054498">
    <property type="component" value="Unassembled WGS sequence"/>
</dbReference>